<protein>
    <submittedName>
        <fullName evidence="4">Unannotated protein</fullName>
    </submittedName>
</protein>
<dbReference type="PIRSF" id="PIRSF021524">
    <property type="entry name" value="MSH_acetyltransferase"/>
    <property type="match status" value="1"/>
</dbReference>
<dbReference type="InterPro" id="IPR017813">
    <property type="entry name" value="Mycothiol_AcTrfase"/>
</dbReference>
<dbReference type="InterPro" id="IPR016181">
    <property type="entry name" value="Acyl_CoA_acyltransferase"/>
</dbReference>
<dbReference type="Pfam" id="PF00583">
    <property type="entry name" value="Acetyltransf_1"/>
    <property type="match status" value="2"/>
</dbReference>
<dbReference type="PROSITE" id="PS51186">
    <property type="entry name" value="GNAT"/>
    <property type="match status" value="1"/>
</dbReference>
<dbReference type="PANTHER" id="PTHR43617">
    <property type="entry name" value="L-AMINO ACID N-ACETYLTRANSFERASE"/>
    <property type="match status" value="1"/>
</dbReference>
<dbReference type="InterPro" id="IPR050276">
    <property type="entry name" value="MshD_Acetyltransferase"/>
</dbReference>
<dbReference type="PANTHER" id="PTHR43617:SF31">
    <property type="entry name" value="MYCOTHIOL ACETYLTRANSFERASE"/>
    <property type="match status" value="1"/>
</dbReference>
<dbReference type="NCBIfam" id="TIGR03448">
    <property type="entry name" value="mycothiol_MshD"/>
    <property type="match status" value="1"/>
</dbReference>
<dbReference type="SUPFAM" id="SSF55729">
    <property type="entry name" value="Acyl-CoA N-acyltransferases (Nat)"/>
    <property type="match status" value="1"/>
</dbReference>
<dbReference type="Gene3D" id="3.40.630.30">
    <property type="match status" value="1"/>
</dbReference>
<dbReference type="GO" id="GO:0035447">
    <property type="term" value="F:mycothiol synthase activity"/>
    <property type="evidence" value="ECO:0007669"/>
    <property type="project" value="TreeGrafter"/>
</dbReference>
<keyword evidence="1" id="KW-0808">Transferase</keyword>
<feature type="domain" description="N-acetyltransferase" evidence="3">
    <location>
        <begin position="150"/>
        <end position="298"/>
    </location>
</feature>
<evidence type="ECO:0000256" key="2">
    <source>
        <dbReference type="ARBA" id="ARBA00022737"/>
    </source>
</evidence>
<dbReference type="GO" id="GO:0008999">
    <property type="term" value="F:protein-N-terminal-alanine acetyltransferase activity"/>
    <property type="evidence" value="ECO:0007669"/>
    <property type="project" value="TreeGrafter"/>
</dbReference>
<proteinExistence type="predicted"/>
<accession>A0A6J6GNZ2</accession>
<organism evidence="4">
    <name type="scientific">freshwater metagenome</name>
    <dbReference type="NCBI Taxonomy" id="449393"/>
    <lineage>
        <taxon>unclassified sequences</taxon>
        <taxon>metagenomes</taxon>
        <taxon>ecological metagenomes</taxon>
    </lineage>
</organism>
<evidence type="ECO:0000259" key="3">
    <source>
        <dbReference type="PROSITE" id="PS51186"/>
    </source>
</evidence>
<reference evidence="4" key="1">
    <citation type="submission" date="2020-05" db="EMBL/GenBank/DDBJ databases">
        <authorList>
            <person name="Chiriac C."/>
            <person name="Salcher M."/>
            <person name="Ghai R."/>
            <person name="Kavagutti S V."/>
        </authorList>
    </citation>
    <scope>NUCLEOTIDE SEQUENCE</scope>
</reference>
<dbReference type="InterPro" id="IPR000182">
    <property type="entry name" value="GNAT_dom"/>
</dbReference>
<gene>
    <name evidence="4" type="ORF">UFOPK1808_00801</name>
</gene>
<dbReference type="GO" id="GO:0010125">
    <property type="term" value="P:mycothiol biosynthetic process"/>
    <property type="evidence" value="ECO:0007669"/>
    <property type="project" value="TreeGrafter"/>
</dbReference>
<dbReference type="CDD" id="cd04301">
    <property type="entry name" value="NAT_SF"/>
    <property type="match status" value="1"/>
</dbReference>
<dbReference type="AlphaFoldDB" id="A0A6J6GNZ2"/>
<sequence length="298" mass="33169">MDAGTLDQVSALIADAWRADGARPLNDHLWLDLRDGGRSGFAGVIARDHDHEHIIGYCQISRGNESWSLDLIVHPHHRYDSMEIAPELIDTALDIVAHEGGGHVHWWVFEPNNIHRQLATTAGLKAGRKLLQLRRQLPLSQDEVSSLTDLTTTPFVVGKDEQDWLRVNNAAFNHHPEQGGWTTETVQSRLSEDWFDAAGFLMHRTDSTLDAFCWTKIHRDTTPPMGEIYVIAVHPDAGGKGLGRLMTLAGLHHMQLQGISEVMLYVDSDNHAAISVYTSLGFIPHHSEHAFVGDIAAR</sequence>
<evidence type="ECO:0000313" key="4">
    <source>
        <dbReference type="EMBL" id="CAB4601549.1"/>
    </source>
</evidence>
<name>A0A6J6GNZ2_9ZZZZ</name>
<dbReference type="EMBL" id="CAEZUL010000078">
    <property type="protein sequence ID" value="CAB4601549.1"/>
    <property type="molecule type" value="Genomic_DNA"/>
</dbReference>
<keyword evidence="2" id="KW-0677">Repeat</keyword>
<evidence type="ECO:0000256" key="1">
    <source>
        <dbReference type="ARBA" id="ARBA00022679"/>
    </source>
</evidence>